<dbReference type="AlphaFoldDB" id="A0A2I0QTA3"/>
<gene>
    <name evidence="1" type="ORF">CEY16_06435</name>
</gene>
<evidence type="ECO:0000313" key="2">
    <source>
        <dbReference type="Proteomes" id="UP000243524"/>
    </source>
</evidence>
<keyword evidence="2" id="KW-1185">Reference proteome</keyword>
<proteinExistence type="predicted"/>
<sequence length="129" mass="14504">MNSVSKKRLKAYLIDVAVSSALTAGVEYLLRKKVKNESLHNLVTPTVVMWTLEYVQLRGCGQTIGYKKKGLVLEGEEESKLTSSQIIKRMGYRDTLSTLNYLKSPKKFEGNDGSSFPHDRFSSTVVKEI</sequence>
<dbReference type="RefSeq" id="WP_101331180.1">
    <property type="nucleotide sequence ID" value="NZ_PJNH01000002.1"/>
</dbReference>
<dbReference type="Proteomes" id="UP000243524">
    <property type="component" value="Unassembled WGS sequence"/>
</dbReference>
<dbReference type="OrthoDB" id="2354892at2"/>
<comment type="caution">
    <text evidence="1">The sequence shown here is derived from an EMBL/GenBank/DDBJ whole genome shotgun (WGS) entry which is preliminary data.</text>
</comment>
<dbReference type="EMBL" id="PJNH01000002">
    <property type="protein sequence ID" value="PKR77572.1"/>
    <property type="molecule type" value="Genomic_DNA"/>
</dbReference>
<evidence type="ECO:0000313" key="1">
    <source>
        <dbReference type="EMBL" id="PKR77572.1"/>
    </source>
</evidence>
<accession>A0A2I0QTA3</accession>
<protein>
    <submittedName>
        <fullName evidence="1">RDD family protein</fullName>
    </submittedName>
</protein>
<reference evidence="1 2" key="1">
    <citation type="submission" date="2017-06" db="EMBL/GenBank/DDBJ databases">
        <title>the draft geome sequence of Illustriluteabacillus marina B3227.</title>
        <authorList>
            <person name="He R.-H."/>
            <person name="Du Z.-J."/>
        </authorList>
    </citation>
    <scope>NUCLEOTIDE SEQUENCE [LARGE SCALE GENOMIC DNA]</scope>
    <source>
        <strain evidence="1 2">B3227</strain>
    </source>
</reference>
<organism evidence="1 2">
    <name type="scientific">Halalkalibacillus sediminis</name>
    <dbReference type="NCBI Taxonomy" id="2018042"/>
    <lineage>
        <taxon>Bacteria</taxon>
        <taxon>Bacillati</taxon>
        <taxon>Bacillota</taxon>
        <taxon>Bacilli</taxon>
        <taxon>Bacillales</taxon>
        <taxon>Bacillaceae</taxon>
        <taxon>Halalkalibacillus</taxon>
    </lineage>
</organism>
<name>A0A2I0QTA3_9BACI</name>